<dbReference type="Proteomes" id="UP000230066">
    <property type="component" value="Unassembled WGS sequence"/>
</dbReference>
<feature type="compositionally biased region" description="Basic residues" evidence="1">
    <location>
        <begin position="2280"/>
        <end position="2291"/>
    </location>
</feature>
<keyword evidence="3" id="KW-1185">Reference proteome</keyword>
<proteinExistence type="predicted"/>
<feature type="compositionally biased region" description="Polar residues" evidence="1">
    <location>
        <begin position="2089"/>
        <end position="2098"/>
    </location>
</feature>
<evidence type="ECO:0008006" key="4">
    <source>
        <dbReference type="Google" id="ProtNLM"/>
    </source>
</evidence>
<evidence type="ECO:0000313" key="3">
    <source>
        <dbReference type="Proteomes" id="UP000230066"/>
    </source>
</evidence>
<accession>A0A4E0RX58</accession>
<gene>
    <name evidence="2" type="ORF">D915_002961</name>
</gene>
<protein>
    <recommendedName>
        <fullName evidence="4">Nuclear pore complex protein Nup188</fullName>
    </recommendedName>
</protein>
<dbReference type="GO" id="GO:0006606">
    <property type="term" value="P:protein import into nucleus"/>
    <property type="evidence" value="ECO:0007669"/>
    <property type="project" value="TreeGrafter"/>
</dbReference>
<reference evidence="2" key="1">
    <citation type="submission" date="2019-03" db="EMBL/GenBank/DDBJ databases">
        <title>Improved annotation for the trematode Fasciola hepatica.</title>
        <authorList>
            <person name="Choi Y.-J."/>
            <person name="Martin J."/>
            <person name="Mitreva M."/>
        </authorList>
    </citation>
    <scope>NUCLEOTIDE SEQUENCE [LARGE SCALE GENOMIC DNA]</scope>
</reference>
<dbReference type="GO" id="GO:0044611">
    <property type="term" value="C:nuclear pore inner ring"/>
    <property type="evidence" value="ECO:0007669"/>
    <property type="project" value="TreeGrafter"/>
</dbReference>
<feature type="compositionally biased region" description="Low complexity" evidence="1">
    <location>
        <begin position="2058"/>
        <end position="2071"/>
    </location>
</feature>
<dbReference type="GO" id="GO:0017056">
    <property type="term" value="F:structural constituent of nuclear pore"/>
    <property type="evidence" value="ECO:0007669"/>
    <property type="project" value="InterPro"/>
</dbReference>
<feature type="compositionally biased region" description="Low complexity" evidence="1">
    <location>
        <begin position="2292"/>
        <end position="2310"/>
    </location>
</feature>
<feature type="region of interest" description="Disordered" evidence="1">
    <location>
        <begin position="2086"/>
        <end position="2109"/>
    </location>
</feature>
<feature type="region of interest" description="Disordered" evidence="1">
    <location>
        <begin position="307"/>
        <end position="330"/>
    </location>
</feature>
<dbReference type="InterPro" id="IPR044840">
    <property type="entry name" value="Nup188"/>
</dbReference>
<organism evidence="2 3">
    <name type="scientific">Fasciola hepatica</name>
    <name type="common">Liver fluke</name>
    <dbReference type="NCBI Taxonomy" id="6192"/>
    <lineage>
        <taxon>Eukaryota</taxon>
        <taxon>Metazoa</taxon>
        <taxon>Spiralia</taxon>
        <taxon>Lophotrochozoa</taxon>
        <taxon>Platyhelminthes</taxon>
        <taxon>Trematoda</taxon>
        <taxon>Digenea</taxon>
        <taxon>Plagiorchiida</taxon>
        <taxon>Echinostomata</taxon>
        <taxon>Echinostomatoidea</taxon>
        <taxon>Fasciolidae</taxon>
        <taxon>Fasciola</taxon>
    </lineage>
</organism>
<evidence type="ECO:0000313" key="2">
    <source>
        <dbReference type="EMBL" id="THD26337.1"/>
    </source>
</evidence>
<sequence length="2371" mass="259572">MACISALSFCVAHRDFSEEDILVRELSKVKEPLSKGLSYFNAKSSTENKQPTLKDQVQRFLTKLSTFLNLSDERCLDLLVHYLAAQNTDGPSDEDQVQNFIADGRLSDLLNRIRAFYWHERLSLLGLFRVTVCDWHESWVSQADVLFAMTPFASRIELLENMLKQYTQAASTTESLLADGYYGFMRLTQPTGMADVESQDEFDLTVSQYLKEQLEMLNVILTGVHALCDSDASPSSCFFSKLLEAFWSKSFGLQPSHVQPLSKHRHLVDRICLTQGLILIRAANLDNLALYKNAFTKPSQGAVEALRSSKRLAKQSDPGRKIDQSSNRTKPEHKHFLYDAHLLNRLLASLSGLGDSPVHGPLLLFGAVCAIAFAPSVPPDFLNRLETGDAISCEWDPADDGKASGRDGWAEVSATAHLVAGQYAHSAIDTLGVFGFLSEQLTDLDRSVQSGPETESNPSLLELPPLQADTDLNLIDFCAHVAVFDLLCLLAQHVVLWTLDGPPMILSSSTPTPVASVTRCAQATNRIAYVRLFARALCVVAHYAHLTPRASDSVSSSESEASGIGQRIAGLIESLAEGFPSDLSLLHLCTALMVPAASRSSLADNGIEDADSLVQLVSELITALPYLTEPFTAELQRVVQQPPASLYPQLGRGDQLVPSSNIVSLTQTRTVLSVDWRQRSGSLADRNRYATPSFLYAGVRLIAGTRGKLESDLGWISWKQEYPVWNVIAYEVERALILLDRIRSSIGSGHSLMQQPTPSRAKTGRVMRESAYRSEESQGVIHTSLFDQLMRVQQLVQFMSACVEAQVHVSTCLYLMEDVWLLIQRITNMSTELTELWRTQANRISSVSIPDFLLDQIVPSVLQLLGSTLSGIAATGTVKLLTEHTSLWNHVLLTEANRFFPHLTLTRTARPSEPLFSLSASYLTGPLLSCGGNATVINVPVASSANSSPTLNSSLLPSYLKFLFGLLTGVKWMCTLTRCGLADPIPDSIEVWINQAVDLLQGGLMVTVNGVLLTISNILKPNQWLLSTSAFSSTERNRWCLELAERSFILLTDLLTTHAPEPEMRQACTMLNTSLSSQADGTVTRAFSDTLRVANMPHVIAALQAVLLHLLLDSPCAVHSLLAFSSVPLHCLLAQFKALDQGLSVGTPSNTIIAISGSSPQLHRTRSLATVVWLGLTLVRRVLGLEHVMLEQHAGCTSAELLTHANALAVSRAPTPRASMLSSLIAYVDPGTRVHYLAILLTYLRYPFHTGLCRSAVTLLKWLTQHTPVNIIDYLSPDSSVVIRDSVLDRLASSSSTLPEDPLTRIALFDLIAEAVLASPTDRSGKRTVPILRFLIPSPTPPAGLNKTRNTKPDCLDCCMAVLAEIKSVHGSALPDQLSVLLLCSVTKLIAALYLQEANTYLVMLKSKSRFWDFLTEPMFRLLDADVKTQNEFSQVEHEYCGHVVSILGLELFCTQSCPGSPTQDNSFQQIVNRLTSEDAYTSWFQLVANACERAQSMCDLEPDVSPADCIGPILSSLYEATCRWKCLLMVHLDWLRQAETRIGKATQLSQTVEPLRTKGMMDQLIRGLHQLKSSLDLTVASDLANQLAVCLSIVVNYHHKHANDSKSAPDPDNQVRLAQLVDFLITVRPGLDEQARHLHADLLACASTLWQLVHTTRTQPESGVQPSDDALHQLQIDLSDCAFGYVAQLAIYSNLLPADGAALRQAISLVLKLWDTTSMASALYARLIQAGVFNNLLITLEQHSQSRTGAAVCHDILILVMRVLCADGCPSSPTNCSPLTPSAEMDVEEEGHNMLGEDEVEIKRNRKQLGFHINLSSAQVVGSYGDLLVRAFNWPPVDTLLQWIHEDELTASQNVGPDSCGFDGSCQSVNWVHLILVELRCLCLLHDRLGGLQQPVVARLLDSFCTQNGTQLQALYQSWCSPLYEPDRIQRQFTPLPRTAGLMHDGILPASRLELARAVGALYWRLLEAAQALNASPLVSGSGIPTIGTNVLYRDNVKPYLHTYGPNPSPEFGISVWKLTEWQLHCCSVLLQRFGLRFDLKPGSSIATIVSSGGNSASGTPLPSSSSGTPNKALLMPNRATAVVASPRRSQTPSTGGTPAVRGAQDVSSPQPTVTAQFVSEPDLSEMCCGENELVCLVRHLIMCLSVLSTQLPLLGRIALFTMEELQELRPLVQLMFNTPSLEDNSRQLTFGVLITLAHSLSYLFLKVSRYIRNDSSAKKSACELSGLLAQAHEMTVAIMLSQATLILLHEFTSPAEKQLLVRELTSELKSCNLLGRSSRRRHSLGHRSSHSPSSRSSSTARALHRTTSPHPNTPTTGASSTTAAQSNSVAVAAAADLHSVGTKLDGPDMGGFGFEQAIDRFAEMLRLCM</sequence>
<feature type="region of interest" description="Disordered" evidence="1">
    <location>
        <begin position="2053"/>
        <end position="2072"/>
    </location>
</feature>
<dbReference type="EMBL" id="JXXN02000777">
    <property type="protein sequence ID" value="THD26337.1"/>
    <property type="molecule type" value="Genomic_DNA"/>
</dbReference>
<feature type="region of interest" description="Disordered" evidence="1">
    <location>
        <begin position="2280"/>
        <end position="2326"/>
    </location>
</feature>
<name>A0A4E0RX58_FASHE</name>
<dbReference type="PANTHER" id="PTHR31431:SF1">
    <property type="entry name" value="NUCLEOPORIN NUP188"/>
    <property type="match status" value="1"/>
</dbReference>
<comment type="caution">
    <text evidence="2">The sequence shown here is derived from an EMBL/GenBank/DDBJ whole genome shotgun (WGS) entry which is preliminary data.</text>
</comment>
<dbReference type="PANTHER" id="PTHR31431">
    <property type="entry name" value="NUCLEOPORIN NUP188 HOMOLOG"/>
    <property type="match status" value="1"/>
</dbReference>
<dbReference type="GO" id="GO:0006405">
    <property type="term" value="P:RNA export from nucleus"/>
    <property type="evidence" value="ECO:0007669"/>
    <property type="project" value="TreeGrafter"/>
</dbReference>
<feature type="compositionally biased region" description="Low complexity" evidence="1">
    <location>
        <begin position="2317"/>
        <end position="2326"/>
    </location>
</feature>
<evidence type="ECO:0000256" key="1">
    <source>
        <dbReference type="SAM" id="MobiDB-lite"/>
    </source>
</evidence>